<dbReference type="EMBL" id="JABAYA010000286">
    <property type="protein sequence ID" value="KAF7721262.1"/>
    <property type="molecule type" value="Genomic_DNA"/>
</dbReference>
<accession>A0A8H7BFC5</accession>
<dbReference type="Proteomes" id="UP000605846">
    <property type="component" value="Unassembled WGS sequence"/>
</dbReference>
<proteinExistence type="predicted"/>
<evidence type="ECO:0000313" key="1">
    <source>
        <dbReference type="EMBL" id="KAF7721262.1"/>
    </source>
</evidence>
<comment type="caution">
    <text evidence="1">The sequence shown here is derived from an EMBL/GenBank/DDBJ whole genome shotgun (WGS) entry which is preliminary data.</text>
</comment>
<evidence type="ECO:0000313" key="2">
    <source>
        <dbReference type="Proteomes" id="UP000605846"/>
    </source>
</evidence>
<keyword evidence="2" id="KW-1185">Reference proteome</keyword>
<dbReference type="OrthoDB" id="2285377at2759"/>
<gene>
    <name evidence="1" type="ORF">EC973_004989</name>
</gene>
<sequence>MLISSHAIQQNESVIYLDLDGRFDSGFLEKRGVDSSRFHLFQPAPDQVKATLLGLDAWLHQHTDEHVTWLIVDGAADVRSLKECQRKWAFVLLTASRSLQQEYKWWNYRFQLTRNEREVQMRLIAPLIGNTFTVNAIDA</sequence>
<reference evidence="1" key="1">
    <citation type="submission" date="2020-01" db="EMBL/GenBank/DDBJ databases">
        <title>Genome Sequencing of Three Apophysomyces-Like Fungal Strains Confirms a Novel Fungal Genus in the Mucoromycota with divergent Burkholderia-like Endosymbiotic Bacteria.</title>
        <authorList>
            <person name="Stajich J.E."/>
            <person name="Macias A.M."/>
            <person name="Carter-House D."/>
            <person name="Lovett B."/>
            <person name="Kasson L.R."/>
            <person name="Berry K."/>
            <person name="Grigoriev I."/>
            <person name="Chang Y."/>
            <person name="Spatafora J."/>
            <person name="Kasson M.T."/>
        </authorList>
    </citation>
    <scope>NUCLEOTIDE SEQUENCE</scope>
    <source>
        <strain evidence="1">NRRL A-21654</strain>
    </source>
</reference>
<protein>
    <submittedName>
        <fullName evidence="1">Uncharacterized protein</fullName>
    </submittedName>
</protein>
<dbReference type="AlphaFoldDB" id="A0A8H7BFC5"/>
<name>A0A8H7BFC5_9FUNG</name>
<organism evidence="1 2">
    <name type="scientific">Apophysomyces ossiformis</name>
    <dbReference type="NCBI Taxonomy" id="679940"/>
    <lineage>
        <taxon>Eukaryota</taxon>
        <taxon>Fungi</taxon>
        <taxon>Fungi incertae sedis</taxon>
        <taxon>Mucoromycota</taxon>
        <taxon>Mucoromycotina</taxon>
        <taxon>Mucoromycetes</taxon>
        <taxon>Mucorales</taxon>
        <taxon>Mucorineae</taxon>
        <taxon>Mucoraceae</taxon>
        <taxon>Apophysomyces</taxon>
    </lineage>
</organism>